<sequence>MKSYMKYKSNNNVVYSCKYHVVWCPKYRRNVLVDGVDERLKSILLEVANGVKAEIIELEVMPDHVHLLVEVDPQFGINKLVRHLKGVSSRILRKEFPWLKSRIPSLWTNSYFVSTVGGTTLDVVKQYIENQKGV</sequence>
<accession>A0A0U1NQ98</accession>
<proteinExistence type="predicted"/>
<organism evidence="2 3">
    <name type="scientific">Neobacillus massiliamazoniensis</name>
    <dbReference type="NCBI Taxonomy" id="1499688"/>
    <lineage>
        <taxon>Bacteria</taxon>
        <taxon>Bacillati</taxon>
        <taxon>Bacillota</taxon>
        <taxon>Bacilli</taxon>
        <taxon>Bacillales</taxon>
        <taxon>Bacillaceae</taxon>
        <taxon>Neobacillus</taxon>
    </lineage>
</organism>
<protein>
    <submittedName>
        <fullName evidence="2">Transposase IS200-family protein</fullName>
    </submittedName>
</protein>
<dbReference type="SMART" id="SM01321">
    <property type="entry name" value="Y1_Tnp"/>
    <property type="match status" value="1"/>
</dbReference>
<dbReference type="Gene3D" id="3.30.70.1290">
    <property type="entry name" value="Transposase IS200-like"/>
    <property type="match status" value="1"/>
</dbReference>
<name>A0A0U1NQ98_9BACI</name>
<dbReference type="GO" id="GO:0006313">
    <property type="term" value="P:DNA transposition"/>
    <property type="evidence" value="ECO:0007669"/>
    <property type="project" value="InterPro"/>
</dbReference>
<dbReference type="EMBL" id="CVRB01000001">
    <property type="protein sequence ID" value="CRK80197.1"/>
    <property type="molecule type" value="Genomic_DNA"/>
</dbReference>
<dbReference type="InterPro" id="IPR002686">
    <property type="entry name" value="Transposase_17"/>
</dbReference>
<gene>
    <name evidence="2" type="ORF">BN000_00078</name>
</gene>
<evidence type="ECO:0000313" key="2">
    <source>
        <dbReference type="EMBL" id="CRK80197.1"/>
    </source>
</evidence>
<keyword evidence="3" id="KW-1185">Reference proteome</keyword>
<dbReference type="GO" id="GO:0004803">
    <property type="term" value="F:transposase activity"/>
    <property type="evidence" value="ECO:0007669"/>
    <property type="project" value="InterPro"/>
</dbReference>
<evidence type="ECO:0000259" key="1">
    <source>
        <dbReference type="SMART" id="SM01321"/>
    </source>
</evidence>
<dbReference type="PANTHER" id="PTHR33360:SF2">
    <property type="entry name" value="TRANSPOSASE FOR INSERTION SEQUENCE ELEMENT IS200"/>
    <property type="match status" value="1"/>
</dbReference>
<evidence type="ECO:0000313" key="3">
    <source>
        <dbReference type="Proteomes" id="UP000199087"/>
    </source>
</evidence>
<dbReference type="AlphaFoldDB" id="A0A0U1NQ98"/>
<dbReference type="NCBIfam" id="NF033573">
    <property type="entry name" value="transpos_IS200"/>
    <property type="match status" value="1"/>
</dbReference>
<dbReference type="Pfam" id="PF01797">
    <property type="entry name" value="Y1_Tnp"/>
    <property type="match status" value="1"/>
</dbReference>
<feature type="domain" description="Transposase IS200-like" evidence="1">
    <location>
        <begin position="14"/>
        <end position="131"/>
    </location>
</feature>
<dbReference type="STRING" id="1499688.BN000_00078"/>
<dbReference type="PANTHER" id="PTHR33360">
    <property type="entry name" value="TRANSPOSASE FOR INSERTION SEQUENCE ELEMENT IS200"/>
    <property type="match status" value="1"/>
</dbReference>
<dbReference type="SUPFAM" id="SSF143422">
    <property type="entry name" value="Transposase IS200-like"/>
    <property type="match status" value="1"/>
</dbReference>
<dbReference type="GO" id="GO:0003677">
    <property type="term" value="F:DNA binding"/>
    <property type="evidence" value="ECO:0007669"/>
    <property type="project" value="InterPro"/>
</dbReference>
<dbReference type="Proteomes" id="UP000199087">
    <property type="component" value="Unassembled WGS sequence"/>
</dbReference>
<dbReference type="InterPro" id="IPR036515">
    <property type="entry name" value="Transposase_17_sf"/>
</dbReference>
<reference evidence="3" key="1">
    <citation type="submission" date="2015-05" db="EMBL/GenBank/DDBJ databases">
        <authorList>
            <person name="Urmite Genomes"/>
        </authorList>
    </citation>
    <scope>NUCLEOTIDE SEQUENCE [LARGE SCALE GENOMIC DNA]</scope>
    <source>
        <strain evidence="3">LF1</strain>
    </source>
</reference>